<reference evidence="2" key="1">
    <citation type="submission" date="2021-06" db="EMBL/GenBank/DDBJ databases">
        <title>Novel species in genus Arthrobacter.</title>
        <authorList>
            <person name="Zhang G."/>
        </authorList>
    </citation>
    <scope>NUCLEOTIDE SEQUENCE</scope>
    <source>
        <strain evidence="2">Zg-ZUI122</strain>
    </source>
</reference>
<dbReference type="RefSeq" id="WP_207348259.1">
    <property type="nucleotide sequence ID" value="NZ_CP076456.1"/>
</dbReference>
<keyword evidence="3" id="KW-1185">Reference proteome</keyword>
<evidence type="ECO:0000256" key="1">
    <source>
        <dbReference type="SAM" id="SignalP"/>
    </source>
</evidence>
<feature type="chain" id="PRO_5037685988" evidence="1">
    <location>
        <begin position="26"/>
        <end position="171"/>
    </location>
</feature>
<accession>A0A975PEV1</accession>
<proteinExistence type="predicted"/>
<protein>
    <submittedName>
        <fullName evidence="2">Uncharacterized protein</fullName>
    </submittedName>
</protein>
<dbReference type="AlphaFoldDB" id="A0A975PEV1"/>
<evidence type="ECO:0000313" key="2">
    <source>
        <dbReference type="EMBL" id="QWQ36096.1"/>
    </source>
</evidence>
<keyword evidence="1" id="KW-0732">Signal</keyword>
<feature type="signal peptide" evidence="1">
    <location>
        <begin position="1"/>
        <end position="25"/>
    </location>
</feature>
<evidence type="ECO:0000313" key="3">
    <source>
        <dbReference type="Proteomes" id="UP000680588"/>
    </source>
</evidence>
<sequence>MRRLATVVVMLGVAAAAGLAGVAGAAGPQQQSVEWTLSVSNDSGRLAEVPLHGDSFAVSYRNSIYGTVAEERYEVRPDASYLLVQLAADQMAVLEEYYAVPGAPVAAEPPDRRQWVADPDPARPAAFTRLSLAATDLGQRTVHADGAPPLELWTLVDDGDPFVTLELKENQ</sequence>
<organism evidence="2 3">
    <name type="scientific">Arthrobacter sunyaminii</name>
    <dbReference type="NCBI Taxonomy" id="2816859"/>
    <lineage>
        <taxon>Bacteria</taxon>
        <taxon>Bacillati</taxon>
        <taxon>Actinomycetota</taxon>
        <taxon>Actinomycetes</taxon>
        <taxon>Micrococcales</taxon>
        <taxon>Micrococcaceae</taxon>
        <taxon>Arthrobacter</taxon>
    </lineage>
</organism>
<dbReference type="KEGG" id="asun:KG104_16930"/>
<dbReference type="EMBL" id="CP076456">
    <property type="protein sequence ID" value="QWQ36096.1"/>
    <property type="molecule type" value="Genomic_DNA"/>
</dbReference>
<gene>
    <name evidence="2" type="ORF">KG104_16930</name>
</gene>
<dbReference type="Proteomes" id="UP000680588">
    <property type="component" value="Chromosome"/>
</dbReference>
<name>A0A975PEV1_9MICC</name>